<evidence type="ECO:0000313" key="2">
    <source>
        <dbReference type="EMBL" id="GIJ02696.1"/>
    </source>
</evidence>
<dbReference type="RefSeq" id="WP_203937991.1">
    <property type="nucleotide sequence ID" value="NZ_BAAAGJ010000009.1"/>
</dbReference>
<keyword evidence="1" id="KW-0732">Signal</keyword>
<feature type="chain" id="PRO_5038978201" evidence="1">
    <location>
        <begin position="29"/>
        <end position="231"/>
    </location>
</feature>
<evidence type="ECO:0000256" key="1">
    <source>
        <dbReference type="SAM" id="SignalP"/>
    </source>
</evidence>
<dbReference type="EMBL" id="BOOY01000014">
    <property type="protein sequence ID" value="GIJ02696.1"/>
    <property type="molecule type" value="Genomic_DNA"/>
</dbReference>
<keyword evidence="3" id="KW-1185">Reference proteome</keyword>
<dbReference type="AlphaFoldDB" id="A0A8J4DIF6"/>
<dbReference type="Proteomes" id="UP000652013">
    <property type="component" value="Unassembled WGS sequence"/>
</dbReference>
<sequence length="231" mass="25450">MRRFIVRSVTLLLAAGTLLGVAPAAVQAAPAPVNMTFNAAPEPLLQGRTITLAGRVWTKATGNRQPVLFYFRRSGTPTWTYVGRAVANDRGQFTRTATARFSGTWKAVRPATAARQAAERLDAVDVVRRVPRRIASYSGTTSSWSSPTLRIPTADYRAYVAYRCTDPSGGFMHLRWHGQQYGFEVVSSSQATGTLTLNGHYGARGGYFEVSTWMDCSWWVNVYAGTVFQRV</sequence>
<accession>A0A8J4DIF6</accession>
<gene>
    <name evidence="2" type="ORF">Sya03_20480</name>
</gene>
<proteinExistence type="predicted"/>
<protein>
    <submittedName>
        <fullName evidence="2">Uncharacterized protein</fullName>
    </submittedName>
</protein>
<organism evidence="2 3">
    <name type="scientific">Spirilliplanes yamanashiensis</name>
    <dbReference type="NCBI Taxonomy" id="42233"/>
    <lineage>
        <taxon>Bacteria</taxon>
        <taxon>Bacillati</taxon>
        <taxon>Actinomycetota</taxon>
        <taxon>Actinomycetes</taxon>
        <taxon>Micromonosporales</taxon>
        <taxon>Micromonosporaceae</taxon>
        <taxon>Spirilliplanes</taxon>
    </lineage>
</organism>
<name>A0A8J4DIF6_9ACTN</name>
<comment type="caution">
    <text evidence="2">The sequence shown here is derived from an EMBL/GenBank/DDBJ whole genome shotgun (WGS) entry which is preliminary data.</text>
</comment>
<feature type="signal peptide" evidence="1">
    <location>
        <begin position="1"/>
        <end position="28"/>
    </location>
</feature>
<reference evidence="2" key="1">
    <citation type="submission" date="2021-01" db="EMBL/GenBank/DDBJ databases">
        <title>Whole genome shotgun sequence of Spirilliplanes yamanashiensis NBRC 15828.</title>
        <authorList>
            <person name="Komaki H."/>
            <person name="Tamura T."/>
        </authorList>
    </citation>
    <scope>NUCLEOTIDE SEQUENCE</scope>
    <source>
        <strain evidence="2">NBRC 15828</strain>
    </source>
</reference>
<evidence type="ECO:0000313" key="3">
    <source>
        <dbReference type="Proteomes" id="UP000652013"/>
    </source>
</evidence>